<dbReference type="InterPro" id="IPR038005">
    <property type="entry name" value="RX-like_CC"/>
</dbReference>
<dbReference type="PANTHER" id="PTHR36766">
    <property type="entry name" value="PLANT BROAD-SPECTRUM MILDEW RESISTANCE PROTEIN RPW8"/>
    <property type="match status" value="1"/>
</dbReference>
<dbReference type="InterPro" id="IPR032675">
    <property type="entry name" value="LRR_dom_sf"/>
</dbReference>
<protein>
    <submittedName>
        <fullName evidence="9">Uncharacterized protein</fullName>
    </submittedName>
</protein>
<keyword evidence="2" id="KW-0547">Nucleotide-binding</keyword>
<dbReference type="Pfam" id="PF23559">
    <property type="entry name" value="WHD_DRP"/>
    <property type="match status" value="1"/>
</dbReference>
<dbReference type="InterPro" id="IPR027417">
    <property type="entry name" value="P-loop_NTPase"/>
</dbReference>
<feature type="domain" description="Disease resistance R13L4/SHOC-2-like LRR" evidence="8">
    <location>
        <begin position="589"/>
        <end position="739"/>
    </location>
</feature>
<evidence type="ECO:0000259" key="8">
    <source>
        <dbReference type="Pfam" id="PF23598"/>
    </source>
</evidence>
<dbReference type="GO" id="GO:0006952">
    <property type="term" value="P:defense response"/>
    <property type="evidence" value="ECO:0007669"/>
    <property type="project" value="UniProtKB-KW"/>
</dbReference>
<evidence type="ECO:0000259" key="6">
    <source>
        <dbReference type="Pfam" id="PF18052"/>
    </source>
</evidence>
<dbReference type="Gene3D" id="1.10.10.10">
    <property type="entry name" value="Winged helix-like DNA-binding domain superfamily/Winged helix DNA-binding domain"/>
    <property type="match status" value="1"/>
</dbReference>
<feature type="domain" description="Disease resistance protein winged helix" evidence="7">
    <location>
        <begin position="448"/>
        <end position="518"/>
    </location>
</feature>
<dbReference type="InterPro" id="IPR055414">
    <property type="entry name" value="LRR_R13L4/SHOC2-like"/>
</dbReference>
<accession>A0A9D4XXQ5</accession>
<dbReference type="GO" id="GO:0005524">
    <property type="term" value="F:ATP binding"/>
    <property type="evidence" value="ECO:0007669"/>
    <property type="project" value="UniProtKB-KW"/>
</dbReference>
<dbReference type="Proteomes" id="UP001058974">
    <property type="component" value="Chromosome 3"/>
</dbReference>
<gene>
    <name evidence="9" type="ORF">KIW84_032513</name>
</gene>
<keyword evidence="1" id="KW-0677">Repeat</keyword>
<dbReference type="InterPro" id="IPR058922">
    <property type="entry name" value="WHD_DRP"/>
</dbReference>
<dbReference type="InterPro" id="IPR041118">
    <property type="entry name" value="Rx_N"/>
</dbReference>
<dbReference type="Gene3D" id="3.80.10.10">
    <property type="entry name" value="Ribonuclease Inhibitor"/>
    <property type="match status" value="1"/>
</dbReference>
<dbReference type="SUPFAM" id="SSF52058">
    <property type="entry name" value="L domain-like"/>
    <property type="match status" value="1"/>
</dbReference>
<feature type="domain" description="NB-ARC" evidence="5">
    <location>
        <begin position="173"/>
        <end position="363"/>
    </location>
</feature>
<evidence type="ECO:0000313" key="9">
    <source>
        <dbReference type="EMBL" id="KAI5427120.1"/>
    </source>
</evidence>
<dbReference type="SUPFAM" id="SSF52540">
    <property type="entry name" value="P-loop containing nucleoside triphosphate hydrolases"/>
    <property type="match status" value="1"/>
</dbReference>
<comment type="caution">
    <text evidence="9">The sequence shown here is derived from an EMBL/GenBank/DDBJ whole genome shotgun (WGS) entry which is preliminary data.</text>
</comment>
<dbReference type="Gene3D" id="1.10.8.430">
    <property type="entry name" value="Helical domain of apoptotic protease-activating factors"/>
    <property type="match status" value="1"/>
</dbReference>
<dbReference type="AlphaFoldDB" id="A0A9D4XXQ5"/>
<dbReference type="InterPro" id="IPR042197">
    <property type="entry name" value="Apaf_helical"/>
</dbReference>
<evidence type="ECO:0000256" key="2">
    <source>
        <dbReference type="ARBA" id="ARBA00022741"/>
    </source>
</evidence>
<evidence type="ECO:0000256" key="3">
    <source>
        <dbReference type="ARBA" id="ARBA00022821"/>
    </source>
</evidence>
<name>A0A9D4XXQ5_PEA</name>
<reference evidence="9 10" key="1">
    <citation type="journal article" date="2022" name="Nat. Genet.">
        <title>Improved pea reference genome and pan-genome highlight genomic features and evolutionary characteristics.</title>
        <authorList>
            <person name="Yang T."/>
            <person name="Liu R."/>
            <person name="Luo Y."/>
            <person name="Hu S."/>
            <person name="Wang D."/>
            <person name="Wang C."/>
            <person name="Pandey M.K."/>
            <person name="Ge S."/>
            <person name="Xu Q."/>
            <person name="Li N."/>
            <person name="Li G."/>
            <person name="Huang Y."/>
            <person name="Saxena R.K."/>
            <person name="Ji Y."/>
            <person name="Li M."/>
            <person name="Yan X."/>
            <person name="He Y."/>
            <person name="Liu Y."/>
            <person name="Wang X."/>
            <person name="Xiang C."/>
            <person name="Varshney R.K."/>
            <person name="Ding H."/>
            <person name="Gao S."/>
            <person name="Zong X."/>
        </authorList>
    </citation>
    <scope>NUCLEOTIDE SEQUENCE [LARGE SCALE GENOMIC DNA]</scope>
    <source>
        <strain evidence="9 10">cv. Zhongwan 6</strain>
    </source>
</reference>
<dbReference type="PANTHER" id="PTHR36766:SF61">
    <property type="entry name" value="NB-ARC DOMAIN DISEASE RESISTANCE PROTEIN"/>
    <property type="match status" value="1"/>
</dbReference>
<dbReference type="InterPro" id="IPR036388">
    <property type="entry name" value="WH-like_DNA-bd_sf"/>
</dbReference>
<keyword evidence="4" id="KW-0067">ATP-binding</keyword>
<dbReference type="GO" id="GO:0043531">
    <property type="term" value="F:ADP binding"/>
    <property type="evidence" value="ECO:0007669"/>
    <property type="project" value="InterPro"/>
</dbReference>
<feature type="domain" description="Disease resistance N-terminal" evidence="6">
    <location>
        <begin position="11"/>
        <end position="98"/>
    </location>
</feature>
<evidence type="ECO:0000256" key="4">
    <source>
        <dbReference type="ARBA" id="ARBA00022840"/>
    </source>
</evidence>
<evidence type="ECO:0000259" key="7">
    <source>
        <dbReference type="Pfam" id="PF23559"/>
    </source>
</evidence>
<sequence length="869" mass="99305">MAETFLFDIANSLLGKLASFAFDQVARACYVYHDLQGIKDTLSIITSLLLDAEKKKNQQHALREWLRQIQSICSDAEVVLDEFRLQVNLKQAVEGSGSSRMKVRRYVSSSNPIAFRFRMAHQIKDIRGRLNKAAADGVWFGLVKTDVEPRLAVQSREITHSYVDISSVIGREKDKEAIIQLLKPTHPHTGGDQSLCVIPIVGIGGLGKTTLANFLFNDQRIDQLFQLKMWVCVSDDFDLRKIVIKVINSASDASAASTFDSASSVAHQENIDHFDIERLQSHLRRKLSGKTFLLVLDDIWNDDRVKWIELKDLLKAGTSGSKILATTRSNLVASMMGTVPSYVLKGLDTKKCLYLFLKWAFKEGEEEKYPNLVEIGKELVKKCAGVPLAVRTIGSSLFSNYDLHKWEFVRDHGLWNSEMKRGDILPALQLSYDQMPSYLKQCFAFFSLYPKGFTFDSDEIINLFAALGLVQPRNGSEKIESIVREYIDELNSRSFLEEFRDYGYCFKFKVHDLIHDLAIYVARDDFVLVTSDTQSIPEQARHLSILENVLLDYTLIPKSKRVRTILYPVQGVGLKSKNLLHTWILRYRCLLYLDLSSSSFQTLPTSIAKLKHLCVLYIRDNSQIKTLPRSIFKLQSLQVLSLIGCTELDTLPEGFEKLTSLRQLYITTKQLFLSLDEFASLNHLQALGLYHCDNMKHLVSGAQTQLTSLEALYIQSCKSLESFPLHIFPKLNTLLIKDCPTFNLSFNYEGPTQRQRLRLKHLHLKSFPRLLKLPRWIEDAAETLESLKIRKFPNLKMLPECLTLMTHLKSLYIESCPQLVCLPSDMHRLTALEELRIYRCPELCQKCRAPSGEYRPMIGRIKRVSIGKH</sequence>
<dbReference type="Gene3D" id="3.40.50.300">
    <property type="entry name" value="P-loop containing nucleotide triphosphate hydrolases"/>
    <property type="match status" value="1"/>
</dbReference>
<keyword evidence="3" id="KW-0611">Plant defense</keyword>
<evidence type="ECO:0000313" key="10">
    <source>
        <dbReference type="Proteomes" id="UP001058974"/>
    </source>
</evidence>
<organism evidence="9 10">
    <name type="scientific">Pisum sativum</name>
    <name type="common">Garden pea</name>
    <name type="synonym">Lathyrus oleraceus</name>
    <dbReference type="NCBI Taxonomy" id="3888"/>
    <lineage>
        <taxon>Eukaryota</taxon>
        <taxon>Viridiplantae</taxon>
        <taxon>Streptophyta</taxon>
        <taxon>Embryophyta</taxon>
        <taxon>Tracheophyta</taxon>
        <taxon>Spermatophyta</taxon>
        <taxon>Magnoliopsida</taxon>
        <taxon>eudicotyledons</taxon>
        <taxon>Gunneridae</taxon>
        <taxon>Pentapetalae</taxon>
        <taxon>rosids</taxon>
        <taxon>fabids</taxon>
        <taxon>Fabales</taxon>
        <taxon>Fabaceae</taxon>
        <taxon>Papilionoideae</taxon>
        <taxon>50 kb inversion clade</taxon>
        <taxon>NPAAA clade</taxon>
        <taxon>Hologalegina</taxon>
        <taxon>IRL clade</taxon>
        <taxon>Fabeae</taxon>
        <taxon>Lathyrus</taxon>
    </lineage>
</organism>
<dbReference type="CDD" id="cd14798">
    <property type="entry name" value="RX-CC_like"/>
    <property type="match status" value="1"/>
</dbReference>
<evidence type="ECO:0000256" key="1">
    <source>
        <dbReference type="ARBA" id="ARBA00022737"/>
    </source>
</evidence>
<keyword evidence="10" id="KW-1185">Reference proteome</keyword>
<dbReference type="OrthoDB" id="2018467at2759"/>
<dbReference type="InterPro" id="IPR002182">
    <property type="entry name" value="NB-ARC"/>
</dbReference>
<proteinExistence type="predicted"/>
<evidence type="ECO:0000259" key="5">
    <source>
        <dbReference type="Pfam" id="PF00931"/>
    </source>
</evidence>
<dbReference type="GO" id="GO:0051707">
    <property type="term" value="P:response to other organism"/>
    <property type="evidence" value="ECO:0007669"/>
    <property type="project" value="UniProtKB-ARBA"/>
</dbReference>
<dbReference type="Gramene" id="Psat03G0251300-T1">
    <property type="protein sequence ID" value="KAI5427120.1"/>
    <property type="gene ID" value="KIW84_032513"/>
</dbReference>
<dbReference type="Gene3D" id="1.20.5.4130">
    <property type="match status" value="1"/>
</dbReference>
<dbReference type="Pfam" id="PF23598">
    <property type="entry name" value="LRR_14"/>
    <property type="match status" value="1"/>
</dbReference>
<dbReference type="Pfam" id="PF00931">
    <property type="entry name" value="NB-ARC"/>
    <property type="match status" value="1"/>
</dbReference>
<dbReference type="PRINTS" id="PR00364">
    <property type="entry name" value="DISEASERSIST"/>
</dbReference>
<dbReference type="Pfam" id="PF18052">
    <property type="entry name" value="Rx_N"/>
    <property type="match status" value="1"/>
</dbReference>
<dbReference type="EMBL" id="JAMSHJ010000003">
    <property type="protein sequence ID" value="KAI5427120.1"/>
    <property type="molecule type" value="Genomic_DNA"/>
</dbReference>